<dbReference type="eggNOG" id="KOG2280">
    <property type="taxonomic scope" value="Eukaryota"/>
</dbReference>
<dbReference type="OrthoDB" id="1792at2759"/>
<dbReference type="GO" id="GO:0006886">
    <property type="term" value="P:intracellular protein transport"/>
    <property type="evidence" value="ECO:0007669"/>
    <property type="project" value="InterPro"/>
</dbReference>
<evidence type="ECO:0000256" key="1">
    <source>
        <dbReference type="ARBA" id="ARBA00009250"/>
    </source>
</evidence>
<comment type="function">
    <text evidence="2">Essential for vacuolar protein sorting. Required for vacuole biogenesis, stability and to maintain vacuole morphology.</text>
</comment>
<dbReference type="Gene3D" id="1.10.150.780">
    <property type="entry name" value="Vps16, C-terminal region"/>
    <property type="match status" value="1"/>
</dbReference>
<dbReference type="KEGG" id="adl:AURDEDRAFT_187125"/>
<organism evidence="5 6">
    <name type="scientific">Auricularia subglabra (strain TFB-10046 / SS5)</name>
    <name type="common">White-rot fungus</name>
    <name type="synonym">Auricularia delicata (strain TFB10046)</name>
    <dbReference type="NCBI Taxonomy" id="717982"/>
    <lineage>
        <taxon>Eukaryota</taxon>
        <taxon>Fungi</taxon>
        <taxon>Dikarya</taxon>
        <taxon>Basidiomycota</taxon>
        <taxon>Agaricomycotina</taxon>
        <taxon>Agaricomycetes</taxon>
        <taxon>Auriculariales</taxon>
        <taxon>Auriculariaceae</taxon>
        <taxon>Auricularia</taxon>
    </lineage>
</organism>
<protein>
    <recommendedName>
        <fullName evidence="2">Probable vacuolar protein sorting-associated protein 16 homolog</fullName>
    </recommendedName>
</protein>
<accession>J0D239</accession>
<dbReference type="PIRSF" id="PIRSF007949">
    <property type="entry name" value="VPS16"/>
    <property type="match status" value="1"/>
</dbReference>
<dbReference type="GO" id="GO:0042144">
    <property type="term" value="P:vacuole fusion, non-autophagic"/>
    <property type="evidence" value="ECO:0007669"/>
    <property type="project" value="TreeGrafter"/>
</dbReference>
<dbReference type="InterPro" id="IPR006926">
    <property type="entry name" value="Vps16_N"/>
</dbReference>
<keyword evidence="2" id="KW-0813">Transport</keyword>
<name>J0D239_AURST</name>
<dbReference type="InParanoid" id="J0D239"/>
<evidence type="ECO:0000256" key="2">
    <source>
        <dbReference type="PIRNR" id="PIRNR007949"/>
    </source>
</evidence>
<gene>
    <name evidence="5" type="ORF">AURDEDRAFT_187125</name>
</gene>
<reference evidence="6" key="1">
    <citation type="journal article" date="2012" name="Science">
        <title>The Paleozoic origin of enzymatic lignin decomposition reconstructed from 31 fungal genomes.</title>
        <authorList>
            <person name="Floudas D."/>
            <person name="Binder M."/>
            <person name="Riley R."/>
            <person name="Barry K."/>
            <person name="Blanchette R.A."/>
            <person name="Henrissat B."/>
            <person name="Martinez A.T."/>
            <person name="Otillar R."/>
            <person name="Spatafora J.W."/>
            <person name="Yadav J.S."/>
            <person name="Aerts A."/>
            <person name="Benoit I."/>
            <person name="Boyd A."/>
            <person name="Carlson A."/>
            <person name="Copeland A."/>
            <person name="Coutinho P.M."/>
            <person name="de Vries R.P."/>
            <person name="Ferreira P."/>
            <person name="Findley K."/>
            <person name="Foster B."/>
            <person name="Gaskell J."/>
            <person name="Glotzer D."/>
            <person name="Gorecki P."/>
            <person name="Heitman J."/>
            <person name="Hesse C."/>
            <person name="Hori C."/>
            <person name="Igarashi K."/>
            <person name="Jurgens J.A."/>
            <person name="Kallen N."/>
            <person name="Kersten P."/>
            <person name="Kohler A."/>
            <person name="Kuees U."/>
            <person name="Kumar T.K.A."/>
            <person name="Kuo A."/>
            <person name="LaButti K."/>
            <person name="Larrondo L.F."/>
            <person name="Lindquist E."/>
            <person name="Ling A."/>
            <person name="Lombard V."/>
            <person name="Lucas S."/>
            <person name="Lundell T."/>
            <person name="Martin R."/>
            <person name="McLaughlin D.J."/>
            <person name="Morgenstern I."/>
            <person name="Morin E."/>
            <person name="Murat C."/>
            <person name="Nagy L.G."/>
            <person name="Nolan M."/>
            <person name="Ohm R.A."/>
            <person name="Patyshakuliyeva A."/>
            <person name="Rokas A."/>
            <person name="Ruiz-Duenas F.J."/>
            <person name="Sabat G."/>
            <person name="Salamov A."/>
            <person name="Samejima M."/>
            <person name="Schmutz J."/>
            <person name="Slot J.C."/>
            <person name="St John F."/>
            <person name="Stenlid J."/>
            <person name="Sun H."/>
            <person name="Sun S."/>
            <person name="Syed K."/>
            <person name="Tsang A."/>
            <person name="Wiebenga A."/>
            <person name="Young D."/>
            <person name="Pisabarro A."/>
            <person name="Eastwood D.C."/>
            <person name="Martin F."/>
            <person name="Cullen D."/>
            <person name="Grigoriev I.V."/>
            <person name="Hibbett D.S."/>
        </authorList>
    </citation>
    <scope>NUCLEOTIDE SEQUENCE [LARGE SCALE GENOMIC DNA]</scope>
    <source>
        <strain evidence="6">TFB10046</strain>
    </source>
</reference>
<dbReference type="Pfam" id="PF04840">
    <property type="entry name" value="Vps16_C"/>
    <property type="match status" value="1"/>
</dbReference>
<dbReference type="OMA" id="WCGDDCL"/>
<dbReference type="InterPro" id="IPR016534">
    <property type="entry name" value="VPS16"/>
</dbReference>
<dbReference type="InterPro" id="IPR038132">
    <property type="entry name" value="Vps16_C_sf"/>
</dbReference>
<dbReference type="Pfam" id="PF04841">
    <property type="entry name" value="Vps16_N"/>
    <property type="match status" value="1"/>
</dbReference>
<dbReference type="InterPro" id="IPR006925">
    <property type="entry name" value="Vps16_C"/>
</dbReference>
<dbReference type="PANTHER" id="PTHR12811:SF0">
    <property type="entry name" value="VACUOLAR PROTEIN SORTING-ASSOCIATED PROTEIN 16 HOMOLOG"/>
    <property type="match status" value="1"/>
</dbReference>
<sequence>MDDDHPTASWDAMPGGSAFYRKLSVYQMQWPIRDLSDYIVAGARYGGPLALMRDPTKMVAMTRMGSSSNAKQPIQIFSSSGDLISTVSWDQGRIIRIGWTLDERLVALNEEGIYRLYDLQGDYVQHSLGPEAGETGVIDARIYENGLVAMTGLYGLLEVKGWAGGKSSSLASTGLTEPPHSWSIIAPDVLISRHVEVLLATEATIIAVDALEAADQHLARGPFSHVAPSPNGKRLALLTAANVLWVVSADFQNSLVEFDVDAATAHSGAVVRYVQWCGDDAVFLGLDGMTLLVGPGPSLQYFYASPTFAVSEIDGIRVFSADTCDFIQKVPNRALDIFLPGSTEPSAILYDAWAHFTQRSPRADEAVRHIRPDLASAVDACIEVAGWEWGVKTQRALLNAAKYGRAFLDSYNPTDFVLMGQTLKVLNAVRYYEIGIPITYAQYLHTSPSHLLVRLTARSQHLLALRIASYLSMKPDAVLKHWASAKIARAKKADGSAEDDATICRTIVEKFEQLGGGEVSYADIARRAWEVGRLALAIQLLEHEPRPADQVPLLLEMKDDRRALIKAVDSGDTDLVYTVLLALRPRLQLGDFFRLVEEGGPRLAPAASLLQVYARQQDREMLRDFYYADDRRVASAVLALEEASGIEDPVAKMASIKAAQKFFSEDKDRAFEAKMMDENIKLMAFQLDLEKEVEHKVKFVGLSVSETIKTCLVNGLSKKADKVKKDWVVPDKRFWHIKLQALTQIGDFDALEAFAKSKKSPIGYEPFVHHLAENGHLAQAAIYVPRCDASKRVDLYVACRDWQAAGKECIAQKDKAALENVVRICTDSLARRELEQMLRTLGG</sequence>
<evidence type="ECO:0000313" key="5">
    <source>
        <dbReference type="EMBL" id="EJD40200.1"/>
    </source>
</evidence>
<keyword evidence="2" id="KW-0653">Protein transport</keyword>
<keyword evidence="6" id="KW-1185">Reference proteome</keyword>
<evidence type="ECO:0000259" key="3">
    <source>
        <dbReference type="Pfam" id="PF04840"/>
    </source>
</evidence>
<dbReference type="GO" id="GO:0003779">
    <property type="term" value="F:actin binding"/>
    <property type="evidence" value="ECO:0007669"/>
    <property type="project" value="TreeGrafter"/>
</dbReference>
<evidence type="ECO:0000313" key="6">
    <source>
        <dbReference type="Proteomes" id="UP000006514"/>
    </source>
</evidence>
<feature type="domain" description="Vps16 C-terminal" evidence="3">
    <location>
        <begin position="519"/>
        <end position="827"/>
    </location>
</feature>
<dbReference type="PANTHER" id="PTHR12811">
    <property type="entry name" value="VACUOLAR PROTEIN SORTING VPS16"/>
    <property type="match status" value="1"/>
</dbReference>
<dbReference type="FunCoup" id="J0D239">
    <property type="interactions" value="106"/>
</dbReference>
<proteinExistence type="inferred from homology"/>
<dbReference type="GO" id="GO:0005768">
    <property type="term" value="C:endosome"/>
    <property type="evidence" value="ECO:0007669"/>
    <property type="project" value="TreeGrafter"/>
</dbReference>
<dbReference type="EMBL" id="JH687805">
    <property type="protein sequence ID" value="EJD40200.1"/>
    <property type="molecule type" value="Genomic_DNA"/>
</dbReference>
<comment type="similarity">
    <text evidence="1 2">Belongs to the VPS16 family.</text>
</comment>
<dbReference type="GO" id="GO:0016197">
    <property type="term" value="P:endosomal transport"/>
    <property type="evidence" value="ECO:0007669"/>
    <property type="project" value="TreeGrafter"/>
</dbReference>
<dbReference type="Proteomes" id="UP000006514">
    <property type="component" value="Unassembled WGS sequence"/>
</dbReference>
<dbReference type="AlphaFoldDB" id="J0D239"/>
<feature type="domain" description="Vps16 N-terminal" evidence="4">
    <location>
        <begin position="7"/>
        <end position="417"/>
    </location>
</feature>
<dbReference type="GO" id="GO:0030897">
    <property type="term" value="C:HOPS complex"/>
    <property type="evidence" value="ECO:0007669"/>
    <property type="project" value="TreeGrafter"/>
</dbReference>
<dbReference type="SUPFAM" id="SSF69322">
    <property type="entry name" value="Tricorn protease domain 2"/>
    <property type="match status" value="1"/>
</dbReference>
<evidence type="ECO:0000259" key="4">
    <source>
        <dbReference type="Pfam" id="PF04841"/>
    </source>
</evidence>